<accession>A0AAD7GLF6</accession>
<feature type="compositionally biased region" description="Basic and acidic residues" evidence="1">
    <location>
        <begin position="427"/>
        <end position="461"/>
    </location>
</feature>
<evidence type="ECO:0000313" key="3">
    <source>
        <dbReference type="EMBL" id="KAJ7700488.1"/>
    </source>
</evidence>
<feature type="region of interest" description="Disordered" evidence="1">
    <location>
        <begin position="384"/>
        <end position="475"/>
    </location>
</feature>
<comment type="caution">
    <text evidence="3">The sequence shown here is derived from an EMBL/GenBank/DDBJ whole genome shotgun (WGS) entry which is preliminary data.</text>
</comment>
<dbReference type="Pfam" id="PF12697">
    <property type="entry name" value="Abhydrolase_6"/>
    <property type="match status" value="1"/>
</dbReference>
<dbReference type="AlphaFoldDB" id="A0AAD7GLF6"/>
<dbReference type="PANTHER" id="PTHR47842">
    <property type="entry name" value="EXPRESSED PROTEIN"/>
    <property type="match status" value="1"/>
</dbReference>
<gene>
    <name evidence="3" type="ORF">B0H17DRAFT_1047359</name>
</gene>
<keyword evidence="4" id="KW-1185">Reference proteome</keyword>
<reference evidence="3" key="1">
    <citation type="submission" date="2023-03" db="EMBL/GenBank/DDBJ databases">
        <title>Massive genome expansion in bonnet fungi (Mycena s.s.) driven by repeated elements and novel gene families across ecological guilds.</title>
        <authorList>
            <consortium name="Lawrence Berkeley National Laboratory"/>
            <person name="Harder C.B."/>
            <person name="Miyauchi S."/>
            <person name="Viragh M."/>
            <person name="Kuo A."/>
            <person name="Thoen E."/>
            <person name="Andreopoulos B."/>
            <person name="Lu D."/>
            <person name="Skrede I."/>
            <person name="Drula E."/>
            <person name="Henrissat B."/>
            <person name="Morin E."/>
            <person name="Kohler A."/>
            <person name="Barry K."/>
            <person name="LaButti K."/>
            <person name="Morin E."/>
            <person name="Salamov A."/>
            <person name="Lipzen A."/>
            <person name="Mereny Z."/>
            <person name="Hegedus B."/>
            <person name="Baldrian P."/>
            <person name="Stursova M."/>
            <person name="Weitz H."/>
            <person name="Taylor A."/>
            <person name="Grigoriev I.V."/>
            <person name="Nagy L.G."/>
            <person name="Martin F."/>
            <person name="Kauserud H."/>
        </authorList>
    </citation>
    <scope>NUCLEOTIDE SEQUENCE</scope>
    <source>
        <strain evidence="3">CBHHK067</strain>
    </source>
</reference>
<dbReference type="SUPFAM" id="SSF53474">
    <property type="entry name" value="alpha/beta-Hydrolases"/>
    <property type="match status" value="1"/>
</dbReference>
<dbReference type="Gene3D" id="3.40.50.1820">
    <property type="entry name" value="alpha/beta hydrolase"/>
    <property type="match status" value="1"/>
</dbReference>
<sequence length="536" mass="58058">MVTPPWLAATNAATPHHTWDSYRSCGSPTAPSMSEKLVHLVYIHGFQGNDTSFQTFPTDLQQHLSANIPSHLNIKIQTSLYPTYKSRKPIGVATQNFLAWLSTQPPGPVILVAHSMGGLLAADAATDSSNSGTPRSRRILGVVAFDVPYLGMHPHVVVSGIASLFPADDGDKTTEGDMNQHSDVQIVDEKVTDDWDAFKTNLDANRSSNSLRSRPHSPLPSPPPAQSSALTPPAATQPNPFGLPASPFVDKTLSFLSTHSNDPLVRWVRKHSDEPFSASKRFIVEYFQFGSCMFDPSGLKERYARLVAWPGGLWINYWTQTLPRPAAEGDHATKLDKEEEEADNDVALLQTGMTSMSTVESYATAETSLSPTSSSFAPSFVSAATSQSSPLSPTSSPLSPTSSPLSPTSSPLSPTSSDAKALAKAAKAAEKERRALEKAREKDLKKLQKQRAKEEKEERARTKGRPGHHFIVRPTGIGQILGGGEKWEKVVIGGVDDEVAAHCGLFIRGQNLDYDGLVERVGKRVLGWCETIGETV</sequence>
<evidence type="ECO:0000256" key="1">
    <source>
        <dbReference type="SAM" id="MobiDB-lite"/>
    </source>
</evidence>
<feature type="domain" description="AB hydrolase-1" evidence="2">
    <location>
        <begin position="41"/>
        <end position="274"/>
    </location>
</feature>
<feature type="region of interest" description="Disordered" evidence="1">
    <location>
        <begin position="203"/>
        <end position="243"/>
    </location>
</feature>
<dbReference type="PANTHER" id="PTHR47842:SF3">
    <property type="entry name" value="DUF676 DOMAIN-CONTAINING PROTEIN"/>
    <property type="match status" value="1"/>
</dbReference>
<feature type="compositionally biased region" description="Basic residues" evidence="1">
    <location>
        <begin position="462"/>
        <end position="471"/>
    </location>
</feature>
<feature type="compositionally biased region" description="Low complexity" evidence="1">
    <location>
        <begin position="384"/>
        <end position="426"/>
    </location>
</feature>
<dbReference type="Proteomes" id="UP001221757">
    <property type="component" value="Unassembled WGS sequence"/>
</dbReference>
<protein>
    <recommendedName>
        <fullName evidence="2">AB hydrolase-1 domain-containing protein</fullName>
    </recommendedName>
</protein>
<dbReference type="InterPro" id="IPR000073">
    <property type="entry name" value="AB_hydrolase_1"/>
</dbReference>
<organism evidence="3 4">
    <name type="scientific">Mycena rosella</name>
    <name type="common">Pink bonnet</name>
    <name type="synonym">Agaricus rosellus</name>
    <dbReference type="NCBI Taxonomy" id="1033263"/>
    <lineage>
        <taxon>Eukaryota</taxon>
        <taxon>Fungi</taxon>
        <taxon>Dikarya</taxon>
        <taxon>Basidiomycota</taxon>
        <taxon>Agaricomycotina</taxon>
        <taxon>Agaricomycetes</taxon>
        <taxon>Agaricomycetidae</taxon>
        <taxon>Agaricales</taxon>
        <taxon>Marasmiineae</taxon>
        <taxon>Mycenaceae</taxon>
        <taxon>Mycena</taxon>
    </lineage>
</organism>
<name>A0AAD7GLF6_MYCRO</name>
<dbReference type="EMBL" id="JARKIE010000020">
    <property type="protein sequence ID" value="KAJ7700488.1"/>
    <property type="molecule type" value="Genomic_DNA"/>
</dbReference>
<evidence type="ECO:0000313" key="4">
    <source>
        <dbReference type="Proteomes" id="UP001221757"/>
    </source>
</evidence>
<proteinExistence type="predicted"/>
<evidence type="ECO:0000259" key="2">
    <source>
        <dbReference type="Pfam" id="PF12697"/>
    </source>
</evidence>
<dbReference type="InterPro" id="IPR029058">
    <property type="entry name" value="AB_hydrolase_fold"/>
</dbReference>